<dbReference type="EnsemblFungi" id="PTTG_00852-t43_1">
    <property type="protein sequence ID" value="PTTG_00852-t43_1-p1"/>
    <property type="gene ID" value="PTTG_00852"/>
</dbReference>
<accession>A0A0C4EJD4</accession>
<reference evidence="3" key="4">
    <citation type="submission" date="2025-05" db="UniProtKB">
        <authorList>
            <consortium name="EnsemblFungi"/>
        </authorList>
    </citation>
    <scope>IDENTIFICATION</scope>
    <source>
        <strain evidence="3">isolate 1-1 / race 1 (BBBD)</strain>
    </source>
</reference>
<protein>
    <submittedName>
        <fullName evidence="2 3">Uncharacterized protein</fullName>
    </submittedName>
</protein>
<evidence type="ECO:0000313" key="2">
    <source>
        <dbReference type="EMBL" id="OAV93533.1"/>
    </source>
</evidence>
<reference evidence="2" key="2">
    <citation type="submission" date="2016-05" db="EMBL/GenBank/DDBJ databases">
        <title>Comparative analysis highlights variable genome content of wheat rusts and divergence of the mating loci.</title>
        <authorList>
            <person name="Cuomo C.A."/>
            <person name="Bakkeren G."/>
            <person name="Szabo L."/>
            <person name="Khalil H."/>
            <person name="Joly D."/>
            <person name="Goldberg J."/>
            <person name="Young S."/>
            <person name="Zeng Q."/>
            <person name="Fellers J."/>
        </authorList>
    </citation>
    <scope>NUCLEOTIDE SEQUENCE [LARGE SCALE GENOMIC DNA]</scope>
    <source>
        <strain evidence="2">1-1 BBBD Race 1</strain>
    </source>
</reference>
<name>A0A0C4EJD4_PUCT1</name>
<reference evidence="3 4" key="3">
    <citation type="journal article" date="2017" name="G3 (Bethesda)">
        <title>Comparative analysis highlights variable genome content of wheat rusts and divergence of the mating loci.</title>
        <authorList>
            <person name="Cuomo C.A."/>
            <person name="Bakkeren G."/>
            <person name="Khalil H.B."/>
            <person name="Panwar V."/>
            <person name="Joly D."/>
            <person name="Linning R."/>
            <person name="Sakthikumar S."/>
            <person name="Song X."/>
            <person name="Adiconis X."/>
            <person name="Fan L."/>
            <person name="Goldberg J.M."/>
            <person name="Levin J.Z."/>
            <person name="Young S."/>
            <person name="Zeng Q."/>
            <person name="Anikster Y."/>
            <person name="Bruce M."/>
            <person name="Wang M."/>
            <person name="Yin C."/>
            <person name="McCallum B."/>
            <person name="Szabo L.J."/>
            <person name="Hulbert S."/>
            <person name="Chen X."/>
            <person name="Fellers J.P."/>
        </authorList>
    </citation>
    <scope>NUCLEOTIDE SEQUENCE</scope>
    <source>
        <strain evidence="4">Isolate 1-1 / race 1 (BBBD)</strain>
        <strain evidence="3">isolate 1-1 / race 1 (BBBD)</strain>
    </source>
</reference>
<proteinExistence type="predicted"/>
<sequence>MTPTPSEASSPSCPAPAPDASPSPHLRGAIADALSNDIRPSPMRAQKAAPRRAVANSSLPASRQAILASEEEKVHFKRAVALQPFVFTPVNRDLAPSSRRKPVPYPKANPIRISVTDDLLANPFMPASKVFAIHKWRVQVHLQDDGIPKAARPSN</sequence>
<organism evidence="2">
    <name type="scientific">Puccinia triticina (isolate 1-1 / race 1 (BBBD))</name>
    <name type="common">Brown leaf rust fungus</name>
    <dbReference type="NCBI Taxonomy" id="630390"/>
    <lineage>
        <taxon>Eukaryota</taxon>
        <taxon>Fungi</taxon>
        <taxon>Dikarya</taxon>
        <taxon>Basidiomycota</taxon>
        <taxon>Pucciniomycotina</taxon>
        <taxon>Pucciniomycetes</taxon>
        <taxon>Pucciniales</taxon>
        <taxon>Pucciniaceae</taxon>
        <taxon>Puccinia</taxon>
    </lineage>
</organism>
<dbReference type="Proteomes" id="UP000005240">
    <property type="component" value="Unassembled WGS sequence"/>
</dbReference>
<dbReference type="EMBL" id="ADAS02000050">
    <property type="protein sequence ID" value="OAV93533.1"/>
    <property type="molecule type" value="Genomic_DNA"/>
</dbReference>
<evidence type="ECO:0000256" key="1">
    <source>
        <dbReference type="SAM" id="MobiDB-lite"/>
    </source>
</evidence>
<reference evidence="2" key="1">
    <citation type="submission" date="2009-11" db="EMBL/GenBank/DDBJ databases">
        <authorList>
            <consortium name="The Broad Institute Genome Sequencing Platform"/>
            <person name="Ward D."/>
            <person name="Feldgarden M."/>
            <person name="Earl A."/>
            <person name="Young S.K."/>
            <person name="Zeng Q."/>
            <person name="Koehrsen M."/>
            <person name="Alvarado L."/>
            <person name="Berlin A."/>
            <person name="Bochicchio J."/>
            <person name="Borenstein D."/>
            <person name="Chapman S.B."/>
            <person name="Chen Z."/>
            <person name="Engels R."/>
            <person name="Freedman E."/>
            <person name="Gellesch M."/>
            <person name="Goldberg J."/>
            <person name="Griggs A."/>
            <person name="Gujja S."/>
            <person name="Heilman E."/>
            <person name="Heiman D."/>
            <person name="Hepburn T."/>
            <person name="Howarth C."/>
            <person name="Jen D."/>
            <person name="Larson L."/>
            <person name="Lewis B."/>
            <person name="Mehta T."/>
            <person name="Park D."/>
            <person name="Pearson M."/>
            <person name="Roberts A."/>
            <person name="Saif S."/>
            <person name="Shea T."/>
            <person name="Shenoy N."/>
            <person name="Sisk P."/>
            <person name="Stolte C."/>
            <person name="Sykes S."/>
            <person name="Thomson T."/>
            <person name="Walk T."/>
            <person name="White J."/>
            <person name="Yandava C."/>
            <person name="Izard J."/>
            <person name="Baranova O.V."/>
            <person name="Blanton J.M."/>
            <person name="Tanner A.C."/>
            <person name="Dewhirst F.E."/>
            <person name="Haas B."/>
            <person name="Nusbaum C."/>
            <person name="Birren B."/>
        </authorList>
    </citation>
    <scope>NUCLEOTIDE SEQUENCE [LARGE SCALE GENOMIC DNA]</scope>
    <source>
        <strain evidence="2">1-1 BBBD Race 1</strain>
    </source>
</reference>
<feature type="region of interest" description="Disordered" evidence="1">
    <location>
        <begin position="1"/>
        <end position="61"/>
    </location>
</feature>
<keyword evidence="4" id="KW-1185">Reference proteome</keyword>
<evidence type="ECO:0000313" key="3">
    <source>
        <dbReference type="EnsemblFungi" id="PTTG_00852-t43_1-p1"/>
    </source>
</evidence>
<gene>
    <name evidence="2" type="ORF">PTTG_00852</name>
</gene>
<dbReference type="AlphaFoldDB" id="A0A0C4EJD4"/>
<feature type="compositionally biased region" description="Low complexity" evidence="1">
    <location>
        <begin position="1"/>
        <end position="12"/>
    </location>
</feature>
<dbReference type="OMA" id="YPKANPI"/>
<dbReference type="OrthoDB" id="10533855at2759"/>
<dbReference type="VEuPathDB" id="FungiDB:PTTG_00852"/>
<evidence type="ECO:0000313" key="4">
    <source>
        <dbReference type="Proteomes" id="UP000005240"/>
    </source>
</evidence>